<dbReference type="CDD" id="cd17928">
    <property type="entry name" value="DEXDc_SecA"/>
    <property type="match status" value="1"/>
</dbReference>
<feature type="domain" description="Helicase ATP-binding" evidence="16">
    <location>
        <begin position="179"/>
        <end position="338"/>
    </location>
</feature>
<evidence type="ECO:0000256" key="15">
    <source>
        <dbReference type="SAM" id="Coils"/>
    </source>
</evidence>
<keyword evidence="6" id="KW-0997">Cell inner membrane</keyword>
<dbReference type="NCBIfam" id="NF009536">
    <property type="entry name" value="PRK12901.1"/>
    <property type="match status" value="1"/>
</dbReference>
<dbReference type="SUPFAM" id="SSF81886">
    <property type="entry name" value="Helical scaffold and wing domains of SecA"/>
    <property type="match status" value="1"/>
</dbReference>
<feature type="coiled-coil region" evidence="15">
    <location>
        <begin position="42"/>
        <end position="73"/>
    </location>
</feature>
<dbReference type="SMART" id="SM00957">
    <property type="entry name" value="SecA_DEAD"/>
    <property type="match status" value="1"/>
</dbReference>
<dbReference type="Pfam" id="PF07517">
    <property type="entry name" value="SecA_DEAD"/>
    <property type="match status" value="1"/>
</dbReference>
<evidence type="ECO:0000256" key="2">
    <source>
        <dbReference type="ARBA" id="ARBA00007650"/>
    </source>
</evidence>
<evidence type="ECO:0000256" key="13">
    <source>
        <dbReference type="HAMAP-Rule" id="MF_01382"/>
    </source>
</evidence>
<evidence type="ECO:0000259" key="16">
    <source>
        <dbReference type="PROSITE" id="PS51192"/>
    </source>
</evidence>
<dbReference type="GO" id="GO:0031522">
    <property type="term" value="C:cell envelope Sec protein transport complex"/>
    <property type="evidence" value="ECO:0007669"/>
    <property type="project" value="TreeGrafter"/>
</dbReference>
<dbReference type="PROSITE" id="PS51192">
    <property type="entry name" value="HELICASE_ATP_BIND_1"/>
    <property type="match status" value="1"/>
</dbReference>
<feature type="domain" description="SecA family profile" evidence="18">
    <location>
        <begin position="5"/>
        <end position="770"/>
    </location>
</feature>
<evidence type="ECO:0000256" key="14">
    <source>
        <dbReference type="RuleBase" id="RU003874"/>
    </source>
</evidence>
<dbReference type="GO" id="GO:0005886">
    <property type="term" value="C:plasma membrane"/>
    <property type="evidence" value="ECO:0007669"/>
    <property type="project" value="UniProtKB-SubCell"/>
</dbReference>
<dbReference type="Gene3D" id="1.10.3060.10">
    <property type="entry name" value="Helical scaffold and wing domains of SecA"/>
    <property type="match status" value="1"/>
</dbReference>
<keyword evidence="10 13" id="KW-1278">Translocase</keyword>
<sequence length="1120" mass="127889">MSIINSLIKIFVGDKAKNDLKAIQPIVEKIKTYASQLENISNDELRAKTIEFKQRIKDARAQFDTKIAELEAQANATDDIDAKEDLYAEVDKLNGEAYQASEKALNEILPEAFATMKETTRRFANNETITVTATEHDRELSAIHDYVTIEGDKAVWKNHWDAAGKDVTWDMVHYDVQLIGGIALHQGKIAEMQTGEGKTLVATLPVYLNALTGNGVHLVTVNDYLARRDSAWMGPLFEFHGLRVDCIDNHQPNSEARRRAYNADITYGTNNEFGFDYLRDNMAHTPEDLVQRAHNYAIVDEVDSVLIDDARTPLIISGPTPKGELHEFNELKPLVENLVNKQRTYLTKVLADARKLIAEGDTKEGGFQLLRVYRGLPKNKALIKFLSEEGVKQLLQKTENYYMQDNNREMPKVDAELYFVIDEKNNQIELTDKGFADIAYDGDKDFFVLPDIGVEIANIENQGLPIEEEAKLKDKLFQDFSVKSERIHTLNQLLKAYTLFEKDVEYVVIDNKVLIVDEQTGRIMDGRRYSDGLHQAIEAKENVKIEAATQTYATITLQNYFRMYSKLAGMTGTAITEAGEFWEIYKLDVMEIPTNRPIARKDHNDLIYKTKREKYNAVIDEVVKLSEAGRPVLIGTTSVEVSELLSRMLTMRKVKHNVLNAKLHKKEAEIVAEAGHSGVVTIATNMAGRGTDIKLTPEVKAAGGLAIIGTERHDSRRVDRQLRGRSGRQGDPGSSLFFVSLEDNLMRLFGSERIARLMDSLGHKEGDVIQHSMMTKRIEAAQKKVEENNFGMRKRLLEYDDVMNAQRKQIYKRRRHALEGERLKVDLANMIFDTCENIVESNKGGNNYKNFTFELIKYFSLKTQISEAEFAKQSPNDLTFTLYHEALKHYQEKAERSAAQAFPVIKEVYENPNNTYERIVVPFTDGEKMLNIVTDLKEAYETQGKKLVSDFEKNITLGIIDEEWKTHLRRMDELKQSVQLAVHEQKDPLLIYKFEAYQLFKAMVDKVNKEIISFLFKAELPTQNPPVQEAHAPQRTRERYQTNKEEALNSDEMAQRAREVGQQASQRRSVVETIVREQPKIGRNDKVVIQNIRTGERKELKFKQADPLINSGEWILVSNK</sequence>
<dbReference type="InterPro" id="IPR011130">
    <property type="entry name" value="SecA_preprotein_X-link_dom"/>
</dbReference>
<dbReference type="PROSITE" id="PS51196">
    <property type="entry name" value="SECA_MOTOR_DEAD"/>
    <property type="match status" value="1"/>
</dbReference>
<dbReference type="SUPFAM" id="SSF81767">
    <property type="entry name" value="Pre-protein crosslinking domain of SecA"/>
    <property type="match status" value="1"/>
</dbReference>
<evidence type="ECO:0000256" key="6">
    <source>
        <dbReference type="ARBA" id="ARBA00022519"/>
    </source>
</evidence>
<evidence type="ECO:0000256" key="12">
    <source>
        <dbReference type="ARBA" id="ARBA00023136"/>
    </source>
</evidence>
<name>A0A1Z4BS41_9FLAO</name>
<dbReference type="SUPFAM" id="SSF52540">
    <property type="entry name" value="P-loop containing nucleoside triphosphate hydrolases"/>
    <property type="match status" value="2"/>
</dbReference>
<dbReference type="SMART" id="SM00958">
    <property type="entry name" value="SecA_PP_bind"/>
    <property type="match status" value="1"/>
</dbReference>
<dbReference type="RefSeq" id="WP_088594976.1">
    <property type="nucleotide sequence ID" value="NZ_CP022022.1"/>
</dbReference>
<dbReference type="InterPro" id="IPR014001">
    <property type="entry name" value="Helicase_ATP-bd"/>
</dbReference>
<dbReference type="InterPro" id="IPR014018">
    <property type="entry name" value="SecA_motor_DEAD"/>
</dbReference>
<comment type="subunit">
    <text evidence="13">Monomer and homodimer. Part of the essential Sec protein translocation apparatus which comprises SecA, SecYEG and auxiliary proteins SecDF. Other proteins may also be involved.</text>
</comment>
<dbReference type="PROSITE" id="PS01312">
    <property type="entry name" value="SECA"/>
    <property type="match status" value="1"/>
</dbReference>
<keyword evidence="12 13" id="KW-0472">Membrane</keyword>
<dbReference type="InterPro" id="IPR036266">
    <property type="entry name" value="SecA_Wing/Scaffold_sf"/>
</dbReference>
<dbReference type="FunFam" id="3.40.50.300:FF:000246">
    <property type="entry name" value="Preprotein translocase subunit SecA"/>
    <property type="match status" value="1"/>
</dbReference>
<dbReference type="InterPro" id="IPR044722">
    <property type="entry name" value="SecA_SF2_C"/>
</dbReference>
<dbReference type="HAMAP" id="MF_01382">
    <property type="entry name" value="SecA"/>
    <property type="match status" value="1"/>
</dbReference>
<feature type="binding site" evidence="13">
    <location>
        <position position="692"/>
    </location>
    <ligand>
        <name>ATP</name>
        <dbReference type="ChEBI" id="CHEBI:30616"/>
    </ligand>
</feature>
<keyword evidence="11 13" id="KW-0811">Translocation</keyword>
<comment type="subcellular location">
    <subcellularLocation>
        <location evidence="13">Cell membrane</location>
        <topology evidence="13">Peripheral membrane protein</topology>
        <orientation evidence="13">Cytoplasmic side</orientation>
    </subcellularLocation>
    <subcellularLocation>
        <location evidence="1 13">Cytoplasm</location>
    </subcellularLocation>
    <text evidence="13">Distribution is 50-50.</text>
</comment>
<keyword evidence="8 13" id="KW-0067">ATP-binding</keyword>
<dbReference type="GO" id="GO:0005829">
    <property type="term" value="C:cytosol"/>
    <property type="evidence" value="ECO:0007669"/>
    <property type="project" value="TreeGrafter"/>
</dbReference>
<feature type="domain" description="Helicase C-terminal" evidence="17">
    <location>
        <begin position="617"/>
        <end position="786"/>
    </location>
</feature>
<feature type="binding site" evidence="13">
    <location>
        <position position="177"/>
    </location>
    <ligand>
        <name>ATP</name>
        <dbReference type="ChEBI" id="CHEBI:30616"/>
    </ligand>
</feature>
<dbReference type="Pfam" id="PF07516">
    <property type="entry name" value="SecA_SW"/>
    <property type="match status" value="1"/>
</dbReference>
<evidence type="ECO:0000313" key="19">
    <source>
        <dbReference type="EMBL" id="ASF44127.1"/>
    </source>
</evidence>
<dbReference type="InterPro" id="IPR036670">
    <property type="entry name" value="SecA_X-link_sf"/>
</dbReference>
<dbReference type="InterPro" id="IPR011116">
    <property type="entry name" value="SecA_Wing/Scaffold"/>
</dbReference>
<dbReference type="PRINTS" id="PR00906">
    <property type="entry name" value="SECA"/>
</dbReference>
<proteinExistence type="inferred from homology"/>
<keyword evidence="7 13" id="KW-0547">Nucleotide-binding</keyword>
<dbReference type="Proteomes" id="UP000197007">
    <property type="component" value="Chromosome"/>
</dbReference>
<gene>
    <name evidence="13 19" type="primary">secA</name>
    <name evidence="19" type="ORF">CBG49_14065</name>
</gene>
<evidence type="ECO:0000259" key="17">
    <source>
        <dbReference type="PROSITE" id="PS51194"/>
    </source>
</evidence>
<dbReference type="InterPro" id="IPR011115">
    <property type="entry name" value="SecA_DEAD"/>
</dbReference>
<dbReference type="CDD" id="cd18803">
    <property type="entry name" value="SF2_C_secA"/>
    <property type="match status" value="1"/>
</dbReference>
<organism evidence="19 20">
    <name type="scientific">Capnocytophaga endodontalis</name>
    <dbReference type="NCBI Taxonomy" id="2708117"/>
    <lineage>
        <taxon>Bacteria</taxon>
        <taxon>Pseudomonadati</taxon>
        <taxon>Bacteroidota</taxon>
        <taxon>Flavobacteriia</taxon>
        <taxon>Flavobacteriales</taxon>
        <taxon>Flavobacteriaceae</taxon>
        <taxon>Capnocytophaga</taxon>
    </lineage>
</organism>
<accession>A0A1Z4BS41</accession>
<evidence type="ECO:0000256" key="7">
    <source>
        <dbReference type="ARBA" id="ARBA00022741"/>
    </source>
</evidence>
<dbReference type="GO" id="GO:0008564">
    <property type="term" value="F:protein-exporting ATPase activity"/>
    <property type="evidence" value="ECO:0007669"/>
    <property type="project" value="UniProtKB-EC"/>
</dbReference>
<protein>
    <recommendedName>
        <fullName evidence="13 14">Protein translocase subunit SecA</fullName>
        <ecNumber evidence="13">7.4.2.8</ecNumber>
    </recommendedName>
</protein>
<evidence type="ECO:0000256" key="9">
    <source>
        <dbReference type="ARBA" id="ARBA00022927"/>
    </source>
</evidence>
<dbReference type="GO" id="GO:0043952">
    <property type="term" value="P:protein transport by the Sec complex"/>
    <property type="evidence" value="ECO:0007669"/>
    <property type="project" value="TreeGrafter"/>
</dbReference>
<keyword evidence="9 13" id="KW-0653">Protein transport</keyword>
<dbReference type="InterPro" id="IPR027417">
    <property type="entry name" value="P-loop_NTPase"/>
</dbReference>
<dbReference type="EMBL" id="CP022022">
    <property type="protein sequence ID" value="ASF44127.1"/>
    <property type="molecule type" value="Genomic_DNA"/>
</dbReference>
<evidence type="ECO:0000313" key="20">
    <source>
        <dbReference type="Proteomes" id="UP000197007"/>
    </source>
</evidence>
<dbReference type="AlphaFoldDB" id="A0A1Z4BS41"/>
<keyword evidence="15" id="KW-0175">Coiled coil</keyword>
<dbReference type="PANTHER" id="PTHR30612">
    <property type="entry name" value="SECA INNER MEMBRANE COMPONENT OF SEC PROTEIN SECRETION SYSTEM"/>
    <property type="match status" value="1"/>
</dbReference>
<dbReference type="GO" id="GO:0005524">
    <property type="term" value="F:ATP binding"/>
    <property type="evidence" value="ECO:0007669"/>
    <property type="project" value="UniProtKB-UniRule"/>
</dbReference>
<evidence type="ECO:0000256" key="8">
    <source>
        <dbReference type="ARBA" id="ARBA00022840"/>
    </source>
</evidence>
<evidence type="ECO:0000256" key="1">
    <source>
        <dbReference type="ARBA" id="ARBA00004496"/>
    </source>
</evidence>
<dbReference type="FunFam" id="3.40.50.300:FF:000694">
    <property type="entry name" value="Preprotein translocase subunit SecA"/>
    <property type="match status" value="1"/>
</dbReference>
<comment type="catalytic activity">
    <reaction evidence="13">
        <text>ATP + H2O + cellular proteinSide 1 = ADP + phosphate + cellular proteinSide 2.</text>
        <dbReference type="EC" id="7.4.2.8"/>
    </reaction>
</comment>
<evidence type="ECO:0000256" key="10">
    <source>
        <dbReference type="ARBA" id="ARBA00022967"/>
    </source>
</evidence>
<dbReference type="NCBIfam" id="TIGR00963">
    <property type="entry name" value="secA"/>
    <property type="match status" value="1"/>
</dbReference>
<comment type="similarity">
    <text evidence="2 13 14">Belongs to the SecA family.</text>
</comment>
<evidence type="ECO:0000256" key="4">
    <source>
        <dbReference type="ARBA" id="ARBA00022475"/>
    </source>
</evidence>
<keyword evidence="3 13" id="KW-0813">Transport</keyword>
<feature type="binding site" evidence="13">
    <location>
        <begin position="195"/>
        <end position="199"/>
    </location>
    <ligand>
        <name>ATP</name>
        <dbReference type="ChEBI" id="CHEBI:30616"/>
    </ligand>
</feature>
<dbReference type="GO" id="GO:0065002">
    <property type="term" value="P:intracellular protein transmembrane transport"/>
    <property type="evidence" value="ECO:0007669"/>
    <property type="project" value="UniProtKB-UniRule"/>
</dbReference>
<dbReference type="PANTHER" id="PTHR30612:SF0">
    <property type="entry name" value="CHLOROPLAST PROTEIN-TRANSPORTING ATPASE"/>
    <property type="match status" value="1"/>
</dbReference>
<evidence type="ECO:0000259" key="18">
    <source>
        <dbReference type="PROSITE" id="PS51196"/>
    </source>
</evidence>
<dbReference type="InterPro" id="IPR001650">
    <property type="entry name" value="Helicase_C-like"/>
</dbReference>
<keyword evidence="20" id="KW-1185">Reference proteome</keyword>
<dbReference type="EC" id="7.4.2.8" evidence="13"/>
<dbReference type="PROSITE" id="PS51194">
    <property type="entry name" value="HELICASE_CTER"/>
    <property type="match status" value="1"/>
</dbReference>
<dbReference type="GO" id="GO:0006605">
    <property type="term" value="P:protein targeting"/>
    <property type="evidence" value="ECO:0007669"/>
    <property type="project" value="UniProtKB-UniRule"/>
</dbReference>
<evidence type="ECO:0000256" key="11">
    <source>
        <dbReference type="ARBA" id="ARBA00023010"/>
    </source>
</evidence>
<dbReference type="Pfam" id="PF01043">
    <property type="entry name" value="SecA_PP_bind"/>
    <property type="match status" value="1"/>
</dbReference>
<dbReference type="Gene3D" id="3.90.1440.10">
    <property type="entry name" value="SecA, preprotein cross-linking domain"/>
    <property type="match status" value="1"/>
</dbReference>
<dbReference type="GO" id="GO:0017038">
    <property type="term" value="P:protein import"/>
    <property type="evidence" value="ECO:0007669"/>
    <property type="project" value="InterPro"/>
</dbReference>
<dbReference type="InterPro" id="IPR020937">
    <property type="entry name" value="SecA_CS"/>
</dbReference>
<reference evidence="20" key="1">
    <citation type="submission" date="2017-06" db="EMBL/GenBank/DDBJ databases">
        <title>Complete genome sequence of Capnocytophaga sp. KCOM 1579 (=ChDC OS43) isolated from a human refractory periapical abscess lesion.</title>
        <authorList>
            <person name="Kook J.-K."/>
            <person name="Park S.-N."/>
            <person name="Lim Y.K."/>
            <person name="Roh H."/>
        </authorList>
    </citation>
    <scope>NUCLEOTIDE SEQUENCE [LARGE SCALE GENOMIC DNA]</scope>
    <source>
        <strain evidence="20">ChDC OS43</strain>
    </source>
</reference>
<dbReference type="KEGG" id="capn:CBG49_14065"/>
<dbReference type="InterPro" id="IPR000185">
    <property type="entry name" value="SecA"/>
</dbReference>
<evidence type="ECO:0000256" key="5">
    <source>
        <dbReference type="ARBA" id="ARBA00022490"/>
    </source>
</evidence>
<dbReference type="Gene3D" id="3.40.50.300">
    <property type="entry name" value="P-loop containing nucleotide triphosphate hydrolases"/>
    <property type="match status" value="3"/>
</dbReference>
<evidence type="ECO:0000256" key="3">
    <source>
        <dbReference type="ARBA" id="ARBA00022448"/>
    </source>
</evidence>
<keyword evidence="4 13" id="KW-1003">Cell membrane</keyword>
<dbReference type="Pfam" id="PF21090">
    <property type="entry name" value="P-loop_SecA"/>
    <property type="match status" value="1"/>
</dbReference>
<keyword evidence="5 13" id="KW-0963">Cytoplasm</keyword>
<comment type="function">
    <text evidence="13">Part of the Sec protein translocase complex. Interacts with the SecYEG preprotein conducting channel. Has a central role in coupling the hydrolysis of ATP to the transfer of proteins into and across the cell membrane, serving as an ATP-driven molecular motor driving the stepwise translocation of polypeptide chains across the membrane.</text>
</comment>